<evidence type="ECO:0000313" key="3">
    <source>
        <dbReference type="Proteomes" id="UP001238603"/>
    </source>
</evidence>
<dbReference type="RefSeq" id="WP_285982232.1">
    <property type="nucleotide sequence ID" value="NZ_JASVDS010000002.1"/>
</dbReference>
<keyword evidence="3" id="KW-1185">Reference proteome</keyword>
<dbReference type="EC" id="2.3.1.-" evidence="2"/>
<evidence type="ECO:0000259" key="1">
    <source>
        <dbReference type="PROSITE" id="PS51186"/>
    </source>
</evidence>
<dbReference type="SUPFAM" id="SSF55729">
    <property type="entry name" value="Acyl-CoA N-acyltransferases (Nat)"/>
    <property type="match status" value="1"/>
</dbReference>
<protein>
    <submittedName>
        <fullName evidence="2">GNAT family N-acetyltransferase</fullName>
        <ecNumber evidence="2">2.3.1.-</ecNumber>
    </submittedName>
</protein>
<dbReference type="EMBL" id="JASVDS010000002">
    <property type="protein sequence ID" value="MDL5032136.1"/>
    <property type="molecule type" value="Genomic_DNA"/>
</dbReference>
<dbReference type="Proteomes" id="UP001238603">
    <property type="component" value="Unassembled WGS sequence"/>
</dbReference>
<feature type="domain" description="N-acetyltransferase" evidence="1">
    <location>
        <begin position="9"/>
        <end position="155"/>
    </location>
</feature>
<proteinExistence type="predicted"/>
<comment type="caution">
    <text evidence="2">The sequence shown here is derived from an EMBL/GenBank/DDBJ whole genome shotgun (WGS) entry which is preliminary data.</text>
</comment>
<dbReference type="InterPro" id="IPR000182">
    <property type="entry name" value="GNAT_dom"/>
</dbReference>
<keyword evidence="2" id="KW-0808">Transferase</keyword>
<keyword evidence="2" id="KW-0012">Acyltransferase</keyword>
<dbReference type="InterPro" id="IPR016181">
    <property type="entry name" value="Acyl_CoA_acyltransferase"/>
</dbReference>
<dbReference type="GO" id="GO:0016746">
    <property type="term" value="F:acyltransferase activity"/>
    <property type="evidence" value="ECO:0007669"/>
    <property type="project" value="UniProtKB-KW"/>
</dbReference>
<reference evidence="2 3" key="1">
    <citation type="submission" date="2023-06" db="EMBL/GenBank/DDBJ databases">
        <title>Pelomonas sp. APW6 16S ribosomal RNA gene genome sequencing and assembly.</title>
        <authorList>
            <person name="Woo H."/>
        </authorList>
    </citation>
    <scope>NUCLEOTIDE SEQUENCE [LARGE SCALE GENOMIC DNA]</scope>
    <source>
        <strain evidence="2 3">APW6</strain>
    </source>
</reference>
<dbReference type="Gene3D" id="3.40.630.30">
    <property type="match status" value="1"/>
</dbReference>
<gene>
    <name evidence="2" type="ORF">QRD43_09455</name>
</gene>
<organism evidence="2 3">
    <name type="scientific">Roseateles subflavus</name>
    <dbReference type="NCBI Taxonomy" id="3053353"/>
    <lineage>
        <taxon>Bacteria</taxon>
        <taxon>Pseudomonadati</taxon>
        <taxon>Pseudomonadota</taxon>
        <taxon>Betaproteobacteria</taxon>
        <taxon>Burkholderiales</taxon>
        <taxon>Sphaerotilaceae</taxon>
        <taxon>Roseateles</taxon>
    </lineage>
</organism>
<sequence length="158" mass="17524">MSALAWSCLPLQALDAEGVYEMLALRNEVFVVEQRCLYQDTDGRDRHCLHVMGRDAAGRLLAYARLLPPGLKGPQQQRAAIGRVLTAPALRGQGQGRPLVREALRECERRWPGVGQELSAQAHLQDFYASLGFRATSPVYDEDGIPHIDMCRDAAPLE</sequence>
<evidence type="ECO:0000313" key="2">
    <source>
        <dbReference type="EMBL" id="MDL5032136.1"/>
    </source>
</evidence>
<dbReference type="PROSITE" id="PS51186">
    <property type="entry name" value="GNAT"/>
    <property type="match status" value="1"/>
</dbReference>
<dbReference type="Pfam" id="PF13673">
    <property type="entry name" value="Acetyltransf_10"/>
    <property type="match status" value="1"/>
</dbReference>
<name>A0ABT7LGZ3_9BURK</name>
<accession>A0ABT7LGZ3</accession>